<evidence type="ECO:0000256" key="1">
    <source>
        <dbReference type="ARBA" id="ARBA00004141"/>
    </source>
</evidence>
<comment type="subcellular location">
    <subcellularLocation>
        <location evidence="1">Membrane</location>
        <topology evidence="1">Multi-pass membrane protein</topology>
    </subcellularLocation>
</comment>
<feature type="transmembrane region" description="Helical" evidence="7">
    <location>
        <begin position="238"/>
        <end position="264"/>
    </location>
</feature>
<gene>
    <name evidence="8" type="ORF">J0H12_05010</name>
</gene>
<evidence type="ECO:0000256" key="3">
    <source>
        <dbReference type="ARBA" id="ARBA00022448"/>
    </source>
</evidence>
<accession>A0A8J7PJC0</accession>
<evidence type="ECO:0000256" key="7">
    <source>
        <dbReference type="SAM" id="Phobius"/>
    </source>
</evidence>
<evidence type="ECO:0000256" key="5">
    <source>
        <dbReference type="ARBA" id="ARBA00022989"/>
    </source>
</evidence>
<dbReference type="GO" id="GO:0022857">
    <property type="term" value="F:transmembrane transporter activity"/>
    <property type="evidence" value="ECO:0007669"/>
    <property type="project" value="InterPro"/>
</dbReference>
<protein>
    <submittedName>
        <fullName evidence="8">AmpG family muropeptide MFS transporter</fullName>
    </submittedName>
</protein>
<keyword evidence="6 7" id="KW-0472">Membrane</keyword>
<name>A0A8J7PJC0_9PROT</name>
<reference evidence="8" key="1">
    <citation type="submission" date="2021-02" db="EMBL/GenBank/DDBJ databases">
        <title>Thiocyanate and organic carbon inputs drive convergent selection for specific autotrophic Afipia and Thiobacillus strains within complex microbiomes.</title>
        <authorList>
            <person name="Huddy R.J."/>
            <person name="Sachdeva R."/>
            <person name="Kadzinga F."/>
            <person name="Kantor R.S."/>
            <person name="Harrison S.T.L."/>
            <person name="Banfield J.F."/>
        </authorList>
    </citation>
    <scope>NUCLEOTIDE SEQUENCE</scope>
    <source>
        <strain evidence="8">SCN18_10_11_15_R4_P_38_20</strain>
    </source>
</reference>
<proteinExistence type="inferred from homology"/>
<dbReference type="SUPFAM" id="SSF103473">
    <property type="entry name" value="MFS general substrate transporter"/>
    <property type="match status" value="1"/>
</dbReference>
<evidence type="ECO:0000313" key="9">
    <source>
        <dbReference type="Proteomes" id="UP000664414"/>
    </source>
</evidence>
<feature type="transmembrane region" description="Helical" evidence="7">
    <location>
        <begin position="179"/>
        <end position="198"/>
    </location>
</feature>
<evidence type="ECO:0000256" key="2">
    <source>
        <dbReference type="ARBA" id="ARBA00008335"/>
    </source>
</evidence>
<sequence>MRSWIQAITLYKEPRILSILFLGFSSGLPFLLTLATLHVRLSEVGVNKTTIGLFVFVTIPYTLKFLWAPIIDSWQLPFFGRFLGKRKGWMLITQLSLMISLVLLGFADPSQNIWMTAGAATVVAFCSATQDSVIEAYRVESLDIKSAGIGAGASVFGYRLGMWVSGAGALYLATNFSWLATYSFMSFFVMIGIVATLLSHEPKYSKFSQKKISSPMLQAKFRTLVSSPMKTFINREDWGIIILFILFYKFPDTILNVMSIPFLLEIGFTKIEIANVAKFFGIGAMMCGGLIGGILLVRKPLIDTLFICGFLQIFSCLMFIIQAQVGHNILMLFVTIGIENLACGMGTAAFITYLSSLCRMPHTATHYALLSSFGSLARVTFSSIGGWLADQLNWHDFYALSALLCIPLIILLSLKSASLDK</sequence>
<dbReference type="InterPro" id="IPR011701">
    <property type="entry name" value="MFS"/>
</dbReference>
<dbReference type="EMBL" id="JAFKGL010000019">
    <property type="protein sequence ID" value="MBN9413265.1"/>
    <property type="molecule type" value="Genomic_DNA"/>
</dbReference>
<dbReference type="NCBIfam" id="TIGR00901">
    <property type="entry name" value="2A0125"/>
    <property type="match status" value="1"/>
</dbReference>
<feature type="transmembrane region" description="Helical" evidence="7">
    <location>
        <begin position="329"/>
        <end position="355"/>
    </location>
</feature>
<keyword evidence="5 7" id="KW-1133">Transmembrane helix</keyword>
<organism evidence="8 9">
    <name type="scientific">Candidatus Paracaedimonas acanthamoebae</name>
    <dbReference type="NCBI Taxonomy" id="244581"/>
    <lineage>
        <taxon>Bacteria</taxon>
        <taxon>Pseudomonadati</taxon>
        <taxon>Pseudomonadota</taxon>
        <taxon>Alphaproteobacteria</taxon>
        <taxon>Holosporales</taxon>
        <taxon>Caedimonadaceae</taxon>
        <taxon>Candidatus Paracaedimonas</taxon>
    </lineage>
</organism>
<evidence type="ECO:0000313" key="8">
    <source>
        <dbReference type="EMBL" id="MBN9413265.1"/>
    </source>
</evidence>
<feature type="transmembrane region" description="Helical" evidence="7">
    <location>
        <begin position="16"/>
        <end position="37"/>
    </location>
</feature>
<dbReference type="GO" id="GO:0016020">
    <property type="term" value="C:membrane"/>
    <property type="evidence" value="ECO:0007669"/>
    <property type="project" value="UniProtKB-SubCell"/>
</dbReference>
<dbReference type="Gene3D" id="1.20.1250.20">
    <property type="entry name" value="MFS general substrate transporter like domains"/>
    <property type="match status" value="2"/>
</dbReference>
<feature type="transmembrane region" description="Helical" evidence="7">
    <location>
        <begin position="395"/>
        <end position="414"/>
    </location>
</feature>
<dbReference type="InterPro" id="IPR004752">
    <property type="entry name" value="AmpG_permease/AT-1"/>
</dbReference>
<comment type="similarity">
    <text evidence="2">Belongs to the major facilitator superfamily.</text>
</comment>
<dbReference type="InterPro" id="IPR036259">
    <property type="entry name" value="MFS_trans_sf"/>
</dbReference>
<comment type="caution">
    <text evidence="8">The sequence shown here is derived from an EMBL/GenBank/DDBJ whole genome shotgun (WGS) entry which is preliminary data.</text>
</comment>
<dbReference type="AlphaFoldDB" id="A0A8J7PJC0"/>
<dbReference type="Proteomes" id="UP000664414">
    <property type="component" value="Unassembled WGS sequence"/>
</dbReference>
<feature type="transmembrane region" description="Helical" evidence="7">
    <location>
        <begin position="88"/>
        <end position="107"/>
    </location>
</feature>
<dbReference type="PANTHER" id="PTHR12778">
    <property type="entry name" value="SOLUTE CARRIER FAMILY 33 ACETYL-COA TRANSPORTER -RELATED"/>
    <property type="match status" value="1"/>
</dbReference>
<dbReference type="Pfam" id="PF07690">
    <property type="entry name" value="MFS_1"/>
    <property type="match status" value="1"/>
</dbReference>
<keyword evidence="3" id="KW-0813">Transport</keyword>
<evidence type="ECO:0000256" key="4">
    <source>
        <dbReference type="ARBA" id="ARBA00022692"/>
    </source>
</evidence>
<dbReference type="CDD" id="cd17486">
    <property type="entry name" value="MFS_AmpG_like"/>
    <property type="match status" value="1"/>
</dbReference>
<keyword evidence="4 7" id="KW-0812">Transmembrane</keyword>
<feature type="transmembrane region" description="Helical" evidence="7">
    <location>
        <begin position="304"/>
        <end position="323"/>
    </location>
</feature>
<feature type="transmembrane region" description="Helical" evidence="7">
    <location>
        <begin position="276"/>
        <end position="297"/>
    </location>
</feature>
<evidence type="ECO:0000256" key="6">
    <source>
        <dbReference type="ARBA" id="ARBA00023136"/>
    </source>
</evidence>
<dbReference type="PANTHER" id="PTHR12778:SF10">
    <property type="entry name" value="MAJOR FACILITATOR SUPERFAMILY DOMAIN-CONTAINING PROTEIN 3"/>
    <property type="match status" value="1"/>
</dbReference>
<feature type="transmembrane region" description="Helical" evidence="7">
    <location>
        <begin position="367"/>
        <end position="389"/>
    </location>
</feature>
<feature type="transmembrane region" description="Helical" evidence="7">
    <location>
        <begin position="49"/>
        <end position="67"/>
    </location>
</feature>